<protein>
    <submittedName>
        <fullName evidence="1">11795_t:CDS:1</fullName>
    </submittedName>
</protein>
<keyword evidence="2" id="KW-1185">Reference proteome</keyword>
<gene>
    <name evidence="1" type="ORF">GMARGA_LOCUS42223</name>
</gene>
<feature type="non-terminal residue" evidence="1">
    <location>
        <position position="53"/>
    </location>
</feature>
<evidence type="ECO:0000313" key="1">
    <source>
        <dbReference type="EMBL" id="CAG8853402.1"/>
    </source>
</evidence>
<comment type="caution">
    <text evidence="1">The sequence shown here is derived from an EMBL/GenBank/DDBJ whole genome shotgun (WGS) entry which is preliminary data.</text>
</comment>
<name>A0ABN7XE24_GIGMA</name>
<evidence type="ECO:0000313" key="2">
    <source>
        <dbReference type="Proteomes" id="UP000789901"/>
    </source>
</evidence>
<organism evidence="1 2">
    <name type="scientific">Gigaspora margarita</name>
    <dbReference type="NCBI Taxonomy" id="4874"/>
    <lineage>
        <taxon>Eukaryota</taxon>
        <taxon>Fungi</taxon>
        <taxon>Fungi incertae sedis</taxon>
        <taxon>Mucoromycota</taxon>
        <taxon>Glomeromycotina</taxon>
        <taxon>Glomeromycetes</taxon>
        <taxon>Diversisporales</taxon>
        <taxon>Gigasporaceae</taxon>
        <taxon>Gigaspora</taxon>
    </lineage>
</organism>
<dbReference type="EMBL" id="CAJVQB010123713">
    <property type="protein sequence ID" value="CAG8853402.1"/>
    <property type="molecule type" value="Genomic_DNA"/>
</dbReference>
<feature type="non-terminal residue" evidence="1">
    <location>
        <position position="1"/>
    </location>
</feature>
<proteinExistence type="predicted"/>
<sequence>DTIKGVAKILIKKLIYPKEDQIKSEVENYIQANYIDNFQKFMKFILYKELSQT</sequence>
<reference evidence="1 2" key="1">
    <citation type="submission" date="2021-06" db="EMBL/GenBank/DDBJ databases">
        <authorList>
            <person name="Kallberg Y."/>
            <person name="Tangrot J."/>
            <person name="Rosling A."/>
        </authorList>
    </citation>
    <scope>NUCLEOTIDE SEQUENCE [LARGE SCALE GENOMIC DNA]</scope>
    <source>
        <strain evidence="1 2">120-4 pot B 10/14</strain>
    </source>
</reference>
<dbReference type="Proteomes" id="UP000789901">
    <property type="component" value="Unassembled WGS sequence"/>
</dbReference>
<accession>A0ABN7XE24</accession>